<dbReference type="Proteomes" id="UP000009168">
    <property type="component" value="Unassembled WGS sequence"/>
</dbReference>
<proteinExistence type="predicted"/>
<evidence type="ECO:0000313" key="2">
    <source>
        <dbReference type="EMBL" id="EAR85464.1"/>
    </source>
</evidence>
<dbReference type="OrthoDB" id="302351at2759"/>
<sequence>MEDDYNAELKNSGFDQQSATNVKNHIALVKSIIESTNQQLGEYNKDIENLRQELSAMKQEVTVYNEEINNTTKPTLAALLKNLKLAIGAQKDENSKLQSQLTELKKEKSQIQQLIISCINKLAILENQVGSYS</sequence>
<dbReference type="OMA" id="NENDHMQ"/>
<gene>
    <name evidence="2" type="ORF">TTHERM_00442140</name>
</gene>
<dbReference type="EMBL" id="GG662665">
    <property type="protein sequence ID" value="EAR85464.1"/>
    <property type="molecule type" value="Genomic_DNA"/>
</dbReference>
<organism evidence="2 3">
    <name type="scientific">Tetrahymena thermophila (strain SB210)</name>
    <dbReference type="NCBI Taxonomy" id="312017"/>
    <lineage>
        <taxon>Eukaryota</taxon>
        <taxon>Sar</taxon>
        <taxon>Alveolata</taxon>
        <taxon>Ciliophora</taxon>
        <taxon>Intramacronucleata</taxon>
        <taxon>Oligohymenophorea</taxon>
        <taxon>Hymenostomatida</taxon>
        <taxon>Tetrahymenina</taxon>
        <taxon>Tetrahymenidae</taxon>
        <taxon>Tetrahymena</taxon>
    </lineage>
</organism>
<keyword evidence="1" id="KW-0175">Coiled coil</keyword>
<evidence type="ECO:0000256" key="1">
    <source>
        <dbReference type="SAM" id="Coils"/>
    </source>
</evidence>
<keyword evidence="3" id="KW-1185">Reference proteome</keyword>
<accession>I7MD43</accession>
<dbReference type="GeneID" id="7830644"/>
<dbReference type="RefSeq" id="XP_001033127.1">
    <property type="nucleotide sequence ID" value="XM_001033127.1"/>
</dbReference>
<feature type="coiled-coil region" evidence="1">
    <location>
        <begin position="33"/>
        <end position="114"/>
    </location>
</feature>
<dbReference type="KEGG" id="tet:TTHERM_00442140"/>
<dbReference type="HOGENOM" id="CLU_1889820_0_0_1"/>
<dbReference type="eggNOG" id="ENOG502SS5T">
    <property type="taxonomic scope" value="Eukaryota"/>
</dbReference>
<dbReference type="AlphaFoldDB" id="I7MD43"/>
<protein>
    <submittedName>
        <fullName evidence="2">Uncharacterized protein</fullName>
    </submittedName>
</protein>
<dbReference type="InParanoid" id="I7MD43"/>
<name>I7MD43_TETTS</name>
<reference evidence="3" key="1">
    <citation type="journal article" date="2006" name="PLoS Biol.">
        <title>Macronuclear genome sequence of the ciliate Tetrahymena thermophila, a model eukaryote.</title>
        <authorList>
            <person name="Eisen J.A."/>
            <person name="Coyne R.S."/>
            <person name="Wu M."/>
            <person name="Wu D."/>
            <person name="Thiagarajan M."/>
            <person name="Wortman J.R."/>
            <person name="Badger J.H."/>
            <person name="Ren Q."/>
            <person name="Amedeo P."/>
            <person name="Jones K.M."/>
            <person name="Tallon L.J."/>
            <person name="Delcher A.L."/>
            <person name="Salzberg S.L."/>
            <person name="Silva J.C."/>
            <person name="Haas B.J."/>
            <person name="Majoros W.H."/>
            <person name="Farzad M."/>
            <person name="Carlton J.M."/>
            <person name="Smith R.K. Jr."/>
            <person name="Garg J."/>
            <person name="Pearlman R.E."/>
            <person name="Karrer K.M."/>
            <person name="Sun L."/>
            <person name="Manning G."/>
            <person name="Elde N.C."/>
            <person name="Turkewitz A.P."/>
            <person name="Asai D.J."/>
            <person name="Wilkes D.E."/>
            <person name="Wang Y."/>
            <person name="Cai H."/>
            <person name="Collins K."/>
            <person name="Stewart B.A."/>
            <person name="Lee S.R."/>
            <person name="Wilamowska K."/>
            <person name="Weinberg Z."/>
            <person name="Ruzzo W.L."/>
            <person name="Wloga D."/>
            <person name="Gaertig J."/>
            <person name="Frankel J."/>
            <person name="Tsao C.-C."/>
            <person name="Gorovsky M.A."/>
            <person name="Keeling P.J."/>
            <person name="Waller R.F."/>
            <person name="Patron N.J."/>
            <person name="Cherry J.M."/>
            <person name="Stover N.A."/>
            <person name="Krieger C.J."/>
            <person name="del Toro C."/>
            <person name="Ryder H.F."/>
            <person name="Williamson S.C."/>
            <person name="Barbeau R.A."/>
            <person name="Hamilton E.P."/>
            <person name="Orias E."/>
        </authorList>
    </citation>
    <scope>NUCLEOTIDE SEQUENCE [LARGE SCALE GENOMIC DNA]</scope>
    <source>
        <strain evidence="3">SB210</strain>
    </source>
</reference>
<evidence type="ECO:0000313" key="3">
    <source>
        <dbReference type="Proteomes" id="UP000009168"/>
    </source>
</evidence>